<evidence type="ECO:0000313" key="2">
    <source>
        <dbReference type="EnsemblPlants" id="PAC:32986105.CDS.1"/>
    </source>
</evidence>
<protein>
    <submittedName>
        <fullName evidence="1 2">Uncharacterized protein</fullName>
    </submittedName>
</protein>
<reference evidence="2" key="3">
    <citation type="submission" date="2020-12" db="UniProtKB">
        <authorList>
            <consortium name="EnsemblPlants"/>
        </authorList>
    </citation>
    <scope>IDENTIFICATION</scope>
</reference>
<name>A0A2K1J9C9_PHYPA</name>
<dbReference type="EMBL" id="ABEU02000016">
    <property type="protein sequence ID" value="PNR38131.1"/>
    <property type="molecule type" value="Genomic_DNA"/>
</dbReference>
<dbReference type="EnsemblPlants" id="Pp3c16_19681V3.1">
    <property type="protein sequence ID" value="PAC:32986105.CDS.1"/>
    <property type="gene ID" value="Pp3c16_19681"/>
</dbReference>
<proteinExistence type="predicted"/>
<organism evidence="1">
    <name type="scientific">Physcomitrium patens</name>
    <name type="common">Spreading-leaved earth moss</name>
    <name type="synonym">Physcomitrella patens</name>
    <dbReference type="NCBI Taxonomy" id="3218"/>
    <lineage>
        <taxon>Eukaryota</taxon>
        <taxon>Viridiplantae</taxon>
        <taxon>Streptophyta</taxon>
        <taxon>Embryophyta</taxon>
        <taxon>Bryophyta</taxon>
        <taxon>Bryophytina</taxon>
        <taxon>Bryopsida</taxon>
        <taxon>Funariidae</taxon>
        <taxon>Funariales</taxon>
        <taxon>Funariaceae</taxon>
        <taxon>Physcomitrium</taxon>
    </lineage>
</organism>
<dbReference type="AlphaFoldDB" id="A0A2K1J9C9"/>
<keyword evidence="3" id="KW-1185">Reference proteome</keyword>
<sequence>MAAAMVVAFVIQVFEHHFHGRTCPPSVPARRRMPRVLSFPLFGECLAPTKVSPCSEPCRREALLYWWREERALPIQIFILYINFFNTMG</sequence>
<accession>A0A2K1J9C9</accession>
<dbReference type="InParanoid" id="A0A2K1J9C9"/>
<dbReference type="Gramene" id="Pp3c16_19681V3.1">
    <property type="protein sequence ID" value="PAC:32986105.CDS.1"/>
    <property type="gene ID" value="Pp3c16_19681"/>
</dbReference>
<gene>
    <name evidence="1" type="ORF">PHYPA_021242</name>
</gene>
<dbReference type="Proteomes" id="UP000006727">
    <property type="component" value="Chromosome 16"/>
</dbReference>
<evidence type="ECO:0000313" key="3">
    <source>
        <dbReference type="Proteomes" id="UP000006727"/>
    </source>
</evidence>
<reference evidence="1 3" key="1">
    <citation type="journal article" date="2008" name="Science">
        <title>The Physcomitrella genome reveals evolutionary insights into the conquest of land by plants.</title>
        <authorList>
            <person name="Rensing S."/>
            <person name="Lang D."/>
            <person name="Zimmer A."/>
            <person name="Terry A."/>
            <person name="Salamov A."/>
            <person name="Shapiro H."/>
            <person name="Nishiyama T."/>
            <person name="Perroud P.-F."/>
            <person name="Lindquist E."/>
            <person name="Kamisugi Y."/>
            <person name="Tanahashi T."/>
            <person name="Sakakibara K."/>
            <person name="Fujita T."/>
            <person name="Oishi K."/>
            <person name="Shin-I T."/>
            <person name="Kuroki Y."/>
            <person name="Toyoda A."/>
            <person name="Suzuki Y."/>
            <person name="Hashimoto A."/>
            <person name="Yamaguchi K."/>
            <person name="Sugano A."/>
            <person name="Kohara Y."/>
            <person name="Fujiyama A."/>
            <person name="Anterola A."/>
            <person name="Aoki S."/>
            <person name="Ashton N."/>
            <person name="Barbazuk W.B."/>
            <person name="Barker E."/>
            <person name="Bennetzen J."/>
            <person name="Bezanilla M."/>
            <person name="Blankenship R."/>
            <person name="Cho S.H."/>
            <person name="Dutcher S."/>
            <person name="Estelle M."/>
            <person name="Fawcett J.A."/>
            <person name="Gundlach H."/>
            <person name="Hanada K."/>
            <person name="Heyl A."/>
            <person name="Hicks K.A."/>
            <person name="Hugh J."/>
            <person name="Lohr M."/>
            <person name="Mayer K."/>
            <person name="Melkozernov A."/>
            <person name="Murata T."/>
            <person name="Nelson D."/>
            <person name="Pils B."/>
            <person name="Prigge M."/>
            <person name="Reiss B."/>
            <person name="Renner T."/>
            <person name="Rombauts S."/>
            <person name="Rushton P."/>
            <person name="Sanderfoot A."/>
            <person name="Schween G."/>
            <person name="Shiu S.-H."/>
            <person name="Stueber K."/>
            <person name="Theodoulou F.L."/>
            <person name="Tu H."/>
            <person name="Van de Peer Y."/>
            <person name="Verrier P.J."/>
            <person name="Waters E."/>
            <person name="Wood A."/>
            <person name="Yang L."/>
            <person name="Cove D."/>
            <person name="Cuming A."/>
            <person name="Hasebe M."/>
            <person name="Lucas S."/>
            <person name="Mishler D.B."/>
            <person name="Reski R."/>
            <person name="Grigoriev I."/>
            <person name="Quatrano R.S."/>
            <person name="Boore J.L."/>
        </authorList>
    </citation>
    <scope>NUCLEOTIDE SEQUENCE [LARGE SCALE GENOMIC DNA]</scope>
    <source>
        <strain evidence="2 3">cv. Gransden 2004</strain>
    </source>
</reference>
<evidence type="ECO:0000313" key="1">
    <source>
        <dbReference type="EMBL" id="PNR38131.1"/>
    </source>
</evidence>
<reference evidence="1 3" key="2">
    <citation type="journal article" date="2018" name="Plant J.">
        <title>The Physcomitrella patens chromosome-scale assembly reveals moss genome structure and evolution.</title>
        <authorList>
            <person name="Lang D."/>
            <person name="Ullrich K.K."/>
            <person name="Murat F."/>
            <person name="Fuchs J."/>
            <person name="Jenkins J."/>
            <person name="Haas F.B."/>
            <person name="Piednoel M."/>
            <person name="Gundlach H."/>
            <person name="Van Bel M."/>
            <person name="Meyberg R."/>
            <person name="Vives C."/>
            <person name="Morata J."/>
            <person name="Symeonidi A."/>
            <person name="Hiss M."/>
            <person name="Muchero W."/>
            <person name="Kamisugi Y."/>
            <person name="Saleh O."/>
            <person name="Blanc G."/>
            <person name="Decker E.L."/>
            <person name="van Gessel N."/>
            <person name="Grimwood J."/>
            <person name="Hayes R.D."/>
            <person name="Graham S.W."/>
            <person name="Gunter L.E."/>
            <person name="McDaniel S.F."/>
            <person name="Hoernstein S.N.W."/>
            <person name="Larsson A."/>
            <person name="Li F.W."/>
            <person name="Perroud P.F."/>
            <person name="Phillips J."/>
            <person name="Ranjan P."/>
            <person name="Rokshar D.S."/>
            <person name="Rothfels C.J."/>
            <person name="Schneider L."/>
            <person name="Shu S."/>
            <person name="Stevenson D.W."/>
            <person name="Thummler F."/>
            <person name="Tillich M."/>
            <person name="Villarreal Aguilar J.C."/>
            <person name="Widiez T."/>
            <person name="Wong G.K."/>
            <person name="Wymore A."/>
            <person name="Zhang Y."/>
            <person name="Zimmer A.D."/>
            <person name="Quatrano R.S."/>
            <person name="Mayer K.F.X."/>
            <person name="Goodstein D."/>
            <person name="Casacuberta J.M."/>
            <person name="Vandepoele K."/>
            <person name="Reski R."/>
            <person name="Cuming A.C."/>
            <person name="Tuskan G.A."/>
            <person name="Maumus F."/>
            <person name="Salse J."/>
            <person name="Schmutz J."/>
            <person name="Rensing S.A."/>
        </authorList>
    </citation>
    <scope>NUCLEOTIDE SEQUENCE [LARGE SCALE GENOMIC DNA]</scope>
    <source>
        <strain evidence="2 3">cv. Gransden 2004</strain>
    </source>
</reference>